<organism evidence="1 2">
    <name type="scientific">Monoraphidium neglectum</name>
    <dbReference type="NCBI Taxonomy" id="145388"/>
    <lineage>
        <taxon>Eukaryota</taxon>
        <taxon>Viridiplantae</taxon>
        <taxon>Chlorophyta</taxon>
        <taxon>core chlorophytes</taxon>
        <taxon>Chlorophyceae</taxon>
        <taxon>CS clade</taxon>
        <taxon>Sphaeropleales</taxon>
        <taxon>Selenastraceae</taxon>
        <taxon>Monoraphidium</taxon>
    </lineage>
</organism>
<dbReference type="GO" id="GO:0045505">
    <property type="term" value="F:dynein intermediate chain binding"/>
    <property type="evidence" value="ECO:0007669"/>
    <property type="project" value="InterPro"/>
</dbReference>
<evidence type="ECO:0000313" key="1">
    <source>
        <dbReference type="EMBL" id="KIY99476.1"/>
    </source>
</evidence>
<evidence type="ECO:0000313" key="2">
    <source>
        <dbReference type="Proteomes" id="UP000054498"/>
    </source>
</evidence>
<dbReference type="PANTHER" id="PTHR22878:SF70">
    <property type="entry name" value="DYNEIN HEAVY CHAIN 2, AXONEMAL"/>
    <property type="match status" value="1"/>
</dbReference>
<dbReference type="OrthoDB" id="6278762at2759"/>
<dbReference type="GO" id="GO:0030286">
    <property type="term" value="C:dynein complex"/>
    <property type="evidence" value="ECO:0007669"/>
    <property type="project" value="InterPro"/>
</dbReference>
<accession>A0A0D2MFJ0</accession>
<dbReference type="PANTHER" id="PTHR22878">
    <property type="entry name" value="DYNEIN HEAVY CHAIN 6, AXONEMAL-LIKE-RELATED"/>
    <property type="match status" value="1"/>
</dbReference>
<dbReference type="GeneID" id="25741363"/>
<name>A0A0D2MFJ0_9CHLO</name>
<dbReference type="RefSeq" id="XP_013898496.1">
    <property type="nucleotide sequence ID" value="XM_014043042.1"/>
</dbReference>
<dbReference type="Proteomes" id="UP000054498">
    <property type="component" value="Unassembled WGS sequence"/>
</dbReference>
<dbReference type="STRING" id="145388.A0A0D2MFJ0"/>
<proteinExistence type="predicted"/>
<dbReference type="EMBL" id="KK101836">
    <property type="protein sequence ID" value="KIY99476.1"/>
    <property type="molecule type" value="Genomic_DNA"/>
</dbReference>
<sequence length="166" mass="17990">MCTPAINFVYRSLFEKDKVLFALLLSTKVKIDAGALDSAHLRFLLTGGLAVGGPQHPNPAPGWISSKMWGEACRAEGLGPLWQGLAAHMTENVSTWKAVYDSPAPQDAALPEPWDSGLDAFQRLLLLRRARARLLPPPSAVPPADHLLATPVVLSVRLCELSKFQS</sequence>
<dbReference type="KEGG" id="mng:MNEG_8487"/>
<dbReference type="InterPro" id="IPR026983">
    <property type="entry name" value="DHC"/>
</dbReference>
<dbReference type="GO" id="GO:0007018">
    <property type="term" value="P:microtubule-based movement"/>
    <property type="evidence" value="ECO:0007669"/>
    <property type="project" value="InterPro"/>
</dbReference>
<keyword evidence="2" id="KW-1185">Reference proteome</keyword>
<reference evidence="1 2" key="1">
    <citation type="journal article" date="2013" name="BMC Genomics">
        <title>Reconstruction of the lipid metabolism for the microalga Monoraphidium neglectum from its genome sequence reveals characteristics suitable for biofuel production.</title>
        <authorList>
            <person name="Bogen C."/>
            <person name="Al-Dilaimi A."/>
            <person name="Albersmeier A."/>
            <person name="Wichmann J."/>
            <person name="Grundmann M."/>
            <person name="Rupp O."/>
            <person name="Lauersen K.J."/>
            <person name="Blifernez-Klassen O."/>
            <person name="Kalinowski J."/>
            <person name="Goesmann A."/>
            <person name="Mussgnug J.H."/>
            <person name="Kruse O."/>
        </authorList>
    </citation>
    <scope>NUCLEOTIDE SEQUENCE [LARGE SCALE GENOMIC DNA]</scope>
    <source>
        <strain evidence="1 2">SAG 48.87</strain>
    </source>
</reference>
<dbReference type="AlphaFoldDB" id="A0A0D2MFJ0"/>
<protein>
    <submittedName>
        <fullName evidence="1">Dynein heavy chain 3, axonemal</fullName>
    </submittedName>
</protein>
<gene>
    <name evidence="1" type="ORF">MNEG_8487</name>
</gene>
<dbReference type="GO" id="GO:0051959">
    <property type="term" value="F:dynein light intermediate chain binding"/>
    <property type="evidence" value="ECO:0007669"/>
    <property type="project" value="InterPro"/>
</dbReference>